<dbReference type="Gene3D" id="1.10.1220.10">
    <property type="entry name" value="Met repressor-like"/>
    <property type="match status" value="1"/>
</dbReference>
<dbReference type="GO" id="GO:0006355">
    <property type="term" value="P:regulation of DNA-templated transcription"/>
    <property type="evidence" value="ECO:0007669"/>
    <property type="project" value="InterPro"/>
</dbReference>
<name>A0A0F9D1Z5_9ZZZZ</name>
<proteinExistence type="predicted"/>
<dbReference type="InterPro" id="IPR002145">
    <property type="entry name" value="CopG"/>
</dbReference>
<comment type="caution">
    <text evidence="2">The sequence shown here is derived from an EMBL/GenBank/DDBJ whole genome shotgun (WGS) entry which is preliminary data.</text>
</comment>
<evidence type="ECO:0000259" key="1">
    <source>
        <dbReference type="Pfam" id="PF01402"/>
    </source>
</evidence>
<dbReference type="InterPro" id="IPR010985">
    <property type="entry name" value="Ribbon_hlx_hlx"/>
</dbReference>
<evidence type="ECO:0000313" key="2">
    <source>
        <dbReference type="EMBL" id="KKL11801.1"/>
    </source>
</evidence>
<dbReference type="InterPro" id="IPR013321">
    <property type="entry name" value="Arc_rbn_hlx_hlx"/>
</dbReference>
<feature type="domain" description="Ribbon-helix-helix protein CopG" evidence="1">
    <location>
        <begin position="114"/>
        <end position="151"/>
    </location>
</feature>
<dbReference type="Pfam" id="PF13455">
    <property type="entry name" value="MUG113"/>
    <property type="match status" value="1"/>
</dbReference>
<organism evidence="2">
    <name type="scientific">marine sediment metagenome</name>
    <dbReference type="NCBI Taxonomy" id="412755"/>
    <lineage>
        <taxon>unclassified sequences</taxon>
        <taxon>metagenomes</taxon>
        <taxon>ecological metagenomes</taxon>
    </lineage>
</organism>
<accession>A0A0F9D1Z5</accession>
<dbReference type="AlphaFoldDB" id="A0A0F9D1Z5"/>
<dbReference type="Pfam" id="PF01402">
    <property type="entry name" value="RHH_1"/>
    <property type="match status" value="1"/>
</dbReference>
<dbReference type="SUPFAM" id="SSF47598">
    <property type="entry name" value="Ribbon-helix-helix"/>
    <property type="match status" value="1"/>
</dbReference>
<reference evidence="2" key="1">
    <citation type="journal article" date="2015" name="Nature">
        <title>Complex archaea that bridge the gap between prokaryotes and eukaryotes.</title>
        <authorList>
            <person name="Spang A."/>
            <person name="Saw J.H."/>
            <person name="Jorgensen S.L."/>
            <person name="Zaremba-Niedzwiedzka K."/>
            <person name="Martijn J."/>
            <person name="Lind A.E."/>
            <person name="van Eijk R."/>
            <person name="Schleper C."/>
            <person name="Guy L."/>
            <person name="Ettema T.J."/>
        </authorList>
    </citation>
    <scope>NUCLEOTIDE SEQUENCE</scope>
</reference>
<dbReference type="EMBL" id="LAZR01041512">
    <property type="protein sequence ID" value="KKL11801.1"/>
    <property type="molecule type" value="Genomic_DNA"/>
</dbReference>
<gene>
    <name evidence="2" type="ORF">LCGC14_2542140</name>
</gene>
<sequence length="157" mass="19048">MKIKDHDKTPGYIYIFKSDYVFKIGMSNNPKKRFEIIRQTNPTLISIAEYKTEYKVECEKGLHRLFKDKRFRGEWFELTKEDLWRIEPFVRNDEWQHQAFVKDKVKTSSDMEKFTLSLPEVYTDKLAKLAQTEDRSRNSLIRRIIKEYLEDQKNLDK</sequence>
<protein>
    <recommendedName>
        <fullName evidence="1">Ribbon-helix-helix protein CopG domain-containing protein</fullName>
    </recommendedName>
</protein>